<dbReference type="InterPro" id="IPR029787">
    <property type="entry name" value="Nucleotide_cyclase"/>
</dbReference>
<evidence type="ECO:0000256" key="3">
    <source>
        <dbReference type="SAM" id="Phobius"/>
    </source>
</evidence>
<comment type="catalytic activity">
    <reaction evidence="2">
        <text>2 GTP = 3',3'-c-di-GMP + 2 diphosphate</text>
        <dbReference type="Rhea" id="RHEA:24898"/>
        <dbReference type="ChEBI" id="CHEBI:33019"/>
        <dbReference type="ChEBI" id="CHEBI:37565"/>
        <dbReference type="ChEBI" id="CHEBI:58805"/>
        <dbReference type="EC" id="2.7.7.65"/>
    </reaction>
</comment>
<feature type="transmembrane region" description="Helical" evidence="3">
    <location>
        <begin position="32"/>
        <end position="56"/>
    </location>
</feature>
<feature type="transmembrane region" description="Helical" evidence="3">
    <location>
        <begin position="105"/>
        <end position="124"/>
    </location>
</feature>
<proteinExistence type="predicted"/>
<keyword evidence="6" id="KW-1185">Reference proteome</keyword>
<dbReference type="NCBIfam" id="TIGR00254">
    <property type="entry name" value="GGDEF"/>
    <property type="match status" value="1"/>
</dbReference>
<evidence type="ECO:0000313" key="5">
    <source>
        <dbReference type="EMBL" id="MBW7570552.1"/>
    </source>
</evidence>
<dbReference type="CDD" id="cd01949">
    <property type="entry name" value="GGDEF"/>
    <property type="match status" value="1"/>
</dbReference>
<feature type="transmembrane region" description="Helical" evidence="3">
    <location>
        <begin position="136"/>
        <end position="158"/>
    </location>
</feature>
<dbReference type="InterPro" id="IPR050469">
    <property type="entry name" value="Diguanylate_Cyclase"/>
</dbReference>
<dbReference type="SUPFAM" id="SSF55073">
    <property type="entry name" value="Nucleotide cyclase"/>
    <property type="match status" value="1"/>
</dbReference>
<feature type="transmembrane region" description="Helical" evidence="3">
    <location>
        <begin position="178"/>
        <end position="209"/>
    </location>
</feature>
<feature type="domain" description="GGDEF" evidence="4">
    <location>
        <begin position="247"/>
        <end position="380"/>
    </location>
</feature>
<reference evidence="5 6" key="1">
    <citation type="submission" date="2021-03" db="EMBL/GenBank/DDBJ databases">
        <title>Succinivibrio sp. nov. isolated from feces of cow.</title>
        <authorList>
            <person name="Choi J.-Y."/>
        </authorList>
    </citation>
    <scope>NUCLEOTIDE SEQUENCE [LARGE SCALE GENOMIC DNA]</scope>
    <source>
        <strain evidence="5 6">AGMB01872</strain>
    </source>
</reference>
<dbReference type="EMBL" id="JAGFNY010000021">
    <property type="protein sequence ID" value="MBW7570552.1"/>
    <property type="molecule type" value="Genomic_DNA"/>
</dbReference>
<keyword evidence="3" id="KW-0812">Transmembrane</keyword>
<dbReference type="SMART" id="SM00267">
    <property type="entry name" value="GGDEF"/>
    <property type="match status" value="1"/>
</dbReference>
<gene>
    <name evidence="5" type="ORF">J5V48_06570</name>
</gene>
<organism evidence="5 6">
    <name type="scientific">Succinivibrio faecicola</name>
    <dbReference type="NCBI Taxonomy" id="2820300"/>
    <lineage>
        <taxon>Bacteria</taxon>
        <taxon>Pseudomonadati</taxon>
        <taxon>Pseudomonadota</taxon>
        <taxon>Gammaproteobacteria</taxon>
        <taxon>Aeromonadales</taxon>
        <taxon>Succinivibrionaceae</taxon>
        <taxon>Succinivibrio</taxon>
    </lineage>
</organism>
<dbReference type="Proteomes" id="UP000731465">
    <property type="component" value="Unassembled WGS sequence"/>
</dbReference>
<feature type="transmembrane region" description="Helical" evidence="3">
    <location>
        <begin position="7"/>
        <end position="26"/>
    </location>
</feature>
<evidence type="ECO:0000256" key="2">
    <source>
        <dbReference type="ARBA" id="ARBA00034247"/>
    </source>
</evidence>
<sequence length="380" mass="43495">MDIVLGNVWLLFFNLIILLPMLYSIFASDSRIWTYQSISIISVLFILVLNISSGLVTYYSESAFFKGFLVLLWQISLIVTTICVFYLVFNELKEKYLRYQVNNDWLYGIPGFIEIAVLIVLALFSADKRYSDLISSIASVSIYVVINFYILLGAFLCYKSSLYNLDFDIKYIARKHLYYYTVLCIAFLIEQVVFSNAAVGTSYVVFLLFNYMTKSKTMISQDSLSGVNNRVSFNKYINNVFLSKDHDGAYIVYIDIDKFKQINDTYGHIEGDEAISLVGKTLKSIAGETNSFVARIGGDEFVMIVKTTEEEKVKKVIQNISFELEERIIFSDKQYDLTVSCGYIEVKKNQKNIKELMVKADESMYIEKLKKSSEVADGAV</sequence>
<dbReference type="RefSeq" id="WP_219937776.1">
    <property type="nucleotide sequence ID" value="NZ_JAGFNY010000021.1"/>
</dbReference>
<feature type="transmembrane region" description="Helical" evidence="3">
    <location>
        <begin position="68"/>
        <end position="89"/>
    </location>
</feature>
<evidence type="ECO:0000259" key="4">
    <source>
        <dbReference type="PROSITE" id="PS50887"/>
    </source>
</evidence>
<dbReference type="PANTHER" id="PTHR45138:SF9">
    <property type="entry name" value="DIGUANYLATE CYCLASE DGCM-RELATED"/>
    <property type="match status" value="1"/>
</dbReference>
<evidence type="ECO:0000256" key="1">
    <source>
        <dbReference type="ARBA" id="ARBA00012528"/>
    </source>
</evidence>
<keyword evidence="3" id="KW-0472">Membrane</keyword>
<dbReference type="Gene3D" id="3.30.70.270">
    <property type="match status" value="1"/>
</dbReference>
<dbReference type="EC" id="2.7.7.65" evidence="1"/>
<protein>
    <recommendedName>
        <fullName evidence="1">diguanylate cyclase</fullName>
        <ecNumber evidence="1">2.7.7.65</ecNumber>
    </recommendedName>
</protein>
<dbReference type="PANTHER" id="PTHR45138">
    <property type="entry name" value="REGULATORY COMPONENTS OF SENSORY TRANSDUCTION SYSTEM"/>
    <property type="match status" value="1"/>
</dbReference>
<dbReference type="PROSITE" id="PS50887">
    <property type="entry name" value="GGDEF"/>
    <property type="match status" value="1"/>
</dbReference>
<dbReference type="Pfam" id="PF00990">
    <property type="entry name" value="GGDEF"/>
    <property type="match status" value="1"/>
</dbReference>
<keyword evidence="3" id="KW-1133">Transmembrane helix</keyword>
<name>A0ABS7DGX4_9GAMM</name>
<dbReference type="InterPro" id="IPR043128">
    <property type="entry name" value="Rev_trsase/Diguanyl_cyclase"/>
</dbReference>
<evidence type="ECO:0000313" key="6">
    <source>
        <dbReference type="Proteomes" id="UP000731465"/>
    </source>
</evidence>
<dbReference type="InterPro" id="IPR000160">
    <property type="entry name" value="GGDEF_dom"/>
</dbReference>
<comment type="caution">
    <text evidence="5">The sequence shown here is derived from an EMBL/GenBank/DDBJ whole genome shotgun (WGS) entry which is preliminary data.</text>
</comment>
<accession>A0ABS7DGX4</accession>